<evidence type="ECO:0000313" key="5">
    <source>
        <dbReference type="Proteomes" id="UP000738826"/>
    </source>
</evidence>
<dbReference type="InterPro" id="IPR036740">
    <property type="entry name" value="tRNA_intron_Endonuc_N_sf"/>
</dbReference>
<keyword evidence="4" id="KW-0456">Lyase</keyword>
<proteinExistence type="predicted"/>
<accession>A0A8J7YUH3</accession>
<dbReference type="InterPro" id="IPR011856">
    <property type="entry name" value="tRNA_endonuc-like_dom_sf"/>
</dbReference>
<comment type="caution">
    <text evidence="4">The sequence shown here is derived from an EMBL/GenBank/DDBJ whole genome shotgun (WGS) entry which is preliminary data.</text>
</comment>
<evidence type="ECO:0000313" key="4">
    <source>
        <dbReference type="EMBL" id="NCS91377.1"/>
    </source>
</evidence>
<dbReference type="GO" id="GO:0000213">
    <property type="term" value="F:tRNA-intron lyase activity"/>
    <property type="evidence" value="ECO:0007669"/>
    <property type="project" value="UniProtKB-EC"/>
</dbReference>
<dbReference type="Gene3D" id="3.40.1170.20">
    <property type="entry name" value="tRNA intron endonuclease, N-terminal domain"/>
    <property type="match status" value="1"/>
</dbReference>
<dbReference type="NCBIfam" id="TIGR00324">
    <property type="entry name" value="endA"/>
    <property type="match status" value="1"/>
</dbReference>
<sequence length="189" mass="21638">MKKVTGILSGTRILCRDKSTIEKYIFLGDEAKKLGGFSVIEGLYLIEKGTLEVYDKNRIINFATLLEKGKNLTRDENFYIKYVVFRDLMSKGYMPATGFKFGVDFRVYDKKEEIKTAKTYEKNEKNISHSSNRMHSKFLIKVVPEEYISSFPGIAGDIRLAKAVNKNLIYAVVDKDSDILYYGIDIAKI</sequence>
<feature type="domain" description="tRNA intron endonuclease catalytic" evidence="1">
    <location>
        <begin position="130"/>
        <end position="181"/>
    </location>
</feature>
<dbReference type="GO" id="GO:0003676">
    <property type="term" value="F:nucleic acid binding"/>
    <property type="evidence" value="ECO:0007669"/>
    <property type="project" value="InterPro"/>
</dbReference>
<dbReference type="SUPFAM" id="SSF53032">
    <property type="entry name" value="tRNA-intron endonuclease catalytic domain-like"/>
    <property type="match status" value="1"/>
</dbReference>
<dbReference type="GO" id="GO:0005737">
    <property type="term" value="C:cytoplasm"/>
    <property type="evidence" value="ECO:0007669"/>
    <property type="project" value="TreeGrafter"/>
</dbReference>
<reference evidence="4" key="1">
    <citation type="submission" date="2019-11" db="EMBL/GenBank/DDBJ databases">
        <title>Lipid analysis of CO2-rich subsurface aquifers suggests an autotrophy-based deep biosphere with lysolipids enriched in CPR bacteria.</title>
        <authorList>
            <person name="Probst A.J."/>
            <person name="Elling F.J."/>
            <person name="Castelle C.J."/>
            <person name="Zhu Q."/>
            <person name="Elvert M."/>
            <person name="Birarda G."/>
            <person name="Holman H.-Y."/>
            <person name="Lane K.R."/>
            <person name="Ladd B."/>
            <person name="Ryan M.C."/>
            <person name="Woyke T."/>
            <person name="Hinrichs K.-U."/>
            <person name="Banfield J.F."/>
        </authorList>
    </citation>
    <scope>NUCLEOTIDE SEQUENCE</scope>
    <source>
        <strain evidence="3">CG_2015-01_33_1645</strain>
        <strain evidence="4">CG_2015-04_33_537</strain>
    </source>
</reference>
<evidence type="ECO:0000259" key="2">
    <source>
        <dbReference type="Pfam" id="PF02778"/>
    </source>
</evidence>
<dbReference type="InterPro" id="IPR006676">
    <property type="entry name" value="tRNA_splic"/>
</dbReference>
<gene>
    <name evidence="4" type="primary">endA</name>
    <name evidence="4" type="ORF">GW779_03010</name>
    <name evidence="3" type="ORF">GW910_03335</name>
</gene>
<dbReference type="EMBL" id="JAACVF010000084">
    <property type="protein sequence ID" value="NCN65093.1"/>
    <property type="molecule type" value="Genomic_DNA"/>
</dbReference>
<dbReference type="SUPFAM" id="SSF55267">
    <property type="entry name" value="tRNA-intron endonuclease N-terminal domain-like"/>
    <property type="match status" value="1"/>
</dbReference>
<dbReference type="Gene3D" id="3.40.1350.10">
    <property type="match status" value="1"/>
</dbReference>
<dbReference type="GO" id="GO:0006388">
    <property type="term" value="P:tRNA splicing, via endonucleolytic cleavage and ligation"/>
    <property type="evidence" value="ECO:0007669"/>
    <property type="project" value="InterPro"/>
</dbReference>
<dbReference type="PANTHER" id="PTHR21227">
    <property type="entry name" value="TRNA-SPLICING ENDONUCLEASE SUBUNIT SEN2"/>
    <property type="match status" value="1"/>
</dbReference>
<organism evidence="4 5">
    <name type="scientific">Candidatus Altarchaeum hamiconexum</name>
    <dbReference type="NCBI Taxonomy" id="1803513"/>
    <lineage>
        <taxon>Archaea</taxon>
        <taxon>Candidatus Altarchaeota</taxon>
        <taxon>Candidatus Altiarchaeia</taxon>
        <taxon>Candidatus Altarchaeales</taxon>
        <taxon>Candidatus Altarchaeaceae</taxon>
        <taxon>Candidatus Altarchaeum</taxon>
    </lineage>
</organism>
<dbReference type="EMBL" id="JAACQH010000052">
    <property type="protein sequence ID" value="NCS91377.1"/>
    <property type="molecule type" value="Genomic_DNA"/>
</dbReference>
<protein>
    <submittedName>
        <fullName evidence="4">tRNA-intron lyase</fullName>
        <ecNumber evidence="4">4.6.1.16</ecNumber>
    </submittedName>
</protein>
<dbReference type="Proteomes" id="UP000738826">
    <property type="component" value="Unassembled WGS sequence"/>
</dbReference>
<dbReference type="EC" id="4.6.1.16" evidence="4"/>
<dbReference type="Proteomes" id="UP000768163">
    <property type="component" value="Unassembled WGS sequence"/>
</dbReference>
<feature type="domain" description="tRNA intron endonuclease catalytic" evidence="1">
    <location>
        <begin position="78"/>
        <end position="118"/>
    </location>
</feature>
<dbReference type="Pfam" id="PF02778">
    <property type="entry name" value="tRNA_int_endo_N"/>
    <property type="match status" value="1"/>
</dbReference>
<evidence type="ECO:0000313" key="3">
    <source>
        <dbReference type="EMBL" id="NCN65093.1"/>
    </source>
</evidence>
<dbReference type="Pfam" id="PF01974">
    <property type="entry name" value="tRNA_int_endo"/>
    <property type="match status" value="2"/>
</dbReference>
<dbReference type="CDD" id="cd22363">
    <property type="entry name" value="tRNA-intron_lyase_C"/>
    <property type="match status" value="1"/>
</dbReference>
<feature type="domain" description="tRNA intron endonuclease N-terminal" evidence="2">
    <location>
        <begin position="6"/>
        <end position="65"/>
    </location>
</feature>
<dbReference type="PANTHER" id="PTHR21227:SF0">
    <property type="entry name" value="TRNA-SPLICING ENDONUCLEASE SUBUNIT SEN2"/>
    <property type="match status" value="1"/>
</dbReference>
<dbReference type="InterPro" id="IPR036167">
    <property type="entry name" value="tRNA_intron_Endo_cat-like_sf"/>
</dbReference>
<name>A0A8J7YUH3_9ARCH</name>
<dbReference type="InterPro" id="IPR006678">
    <property type="entry name" value="tRNA_intron_Endonuc_N"/>
</dbReference>
<dbReference type="InterPro" id="IPR006677">
    <property type="entry name" value="tRNA_intron_Endonuc_cat-like"/>
</dbReference>
<evidence type="ECO:0000259" key="1">
    <source>
        <dbReference type="Pfam" id="PF01974"/>
    </source>
</evidence>
<dbReference type="AlphaFoldDB" id="A0A8J7YUH3"/>